<evidence type="ECO:0000259" key="2">
    <source>
        <dbReference type="PROSITE" id="PS50280"/>
    </source>
</evidence>
<dbReference type="SUPFAM" id="SSF82199">
    <property type="entry name" value="SET domain"/>
    <property type="match status" value="1"/>
</dbReference>
<proteinExistence type="predicted"/>
<name>A0AAE1CCL5_9PEZI</name>
<protein>
    <recommendedName>
        <fullName evidence="2">SET domain-containing protein</fullName>
    </recommendedName>
</protein>
<organism evidence="3 4">
    <name type="scientific">Podospora appendiculata</name>
    <dbReference type="NCBI Taxonomy" id="314037"/>
    <lineage>
        <taxon>Eukaryota</taxon>
        <taxon>Fungi</taxon>
        <taxon>Dikarya</taxon>
        <taxon>Ascomycota</taxon>
        <taxon>Pezizomycotina</taxon>
        <taxon>Sordariomycetes</taxon>
        <taxon>Sordariomycetidae</taxon>
        <taxon>Sordariales</taxon>
        <taxon>Podosporaceae</taxon>
        <taxon>Podospora</taxon>
    </lineage>
</organism>
<comment type="caution">
    <text evidence="3">The sequence shown here is derived from an EMBL/GenBank/DDBJ whole genome shotgun (WGS) entry which is preliminary data.</text>
</comment>
<dbReference type="InterPro" id="IPR001214">
    <property type="entry name" value="SET_dom"/>
</dbReference>
<evidence type="ECO:0000256" key="1">
    <source>
        <dbReference type="SAM" id="MobiDB-lite"/>
    </source>
</evidence>
<dbReference type="PROSITE" id="PS50280">
    <property type="entry name" value="SET"/>
    <property type="match status" value="1"/>
</dbReference>
<feature type="domain" description="SET" evidence="2">
    <location>
        <begin position="91"/>
        <end position="268"/>
    </location>
</feature>
<feature type="region of interest" description="Disordered" evidence="1">
    <location>
        <begin position="1"/>
        <end position="71"/>
    </location>
</feature>
<dbReference type="Pfam" id="PF00856">
    <property type="entry name" value="SET"/>
    <property type="match status" value="1"/>
</dbReference>
<evidence type="ECO:0000313" key="3">
    <source>
        <dbReference type="EMBL" id="KAK3688651.1"/>
    </source>
</evidence>
<evidence type="ECO:0000313" key="4">
    <source>
        <dbReference type="Proteomes" id="UP001270362"/>
    </source>
</evidence>
<dbReference type="CDD" id="cd20071">
    <property type="entry name" value="SET_SMYD"/>
    <property type="match status" value="1"/>
</dbReference>
<dbReference type="InterPro" id="IPR050869">
    <property type="entry name" value="H3K4_H4K5_MeTrfase"/>
</dbReference>
<reference evidence="3" key="1">
    <citation type="journal article" date="2023" name="Mol. Phylogenet. Evol.">
        <title>Genome-scale phylogeny and comparative genomics of the fungal order Sordariales.</title>
        <authorList>
            <person name="Hensen N."/>
            <person name="Bonometti L."/>
            <person name="Westerberg I."/>
            <person name="Brannstrom I.O."/>
            <person name="Guillou S."/>
            <person name="Cros-Aarteil S."/>
            <person name="Calhoun S."/>
            <person name="Haridas S."/>
            <person name="Kuo A."/>
            <person name="Mondo S."/>
            <person name="Pangilinan J."/>
            <person name="Riley R."/>
            <person name="LaButti K."/>
            <person name="Andreopoulos B."/>
            <person name="Lipzen A."/>
            <person name="Chen C."/>
            <person name="Yan M."/>
            <person name="Daum C."/>
            <person name="Ng V."/>
            <person name="Clum A."/>
            <person name="Steindorff A."/>
            <person name="Ohm R.A."/>
            <person name="Martin F."/>
            <person name="Silar P."/>
            <person name="Natvig D.O."/>
            <person name="Lalanne C."/>
            <person name="Gautier V."/>
            <person name="Ament-Velasquez S.L."/>
            <person name="Kruys A."/>
            <person name="Hutchinson M.I."/>
            <person name="Powell A.J."/>
            <person name="Barry K."/>
            <person name="Miller A.N."/>
            <person name="Grigoriev I.V."/>
            <person name="Debuchy R."/>
            <person name="Gladieux P."/>
            <person name="Hiltunen Thoren M."/>
            <person name="Johannesson H."/>
        </authorList>
    </citation>
    <scope>NUCLEOTIDE SEQUENCE</scope>
    <source>
        <strain evidence="3">CBS 314.62</strain>
    </source>
</reference>
<keyword evidence="4" id="KW-1185">Reference proteome</keyword>
<dbReference type="InterPro" id="IPR046341">
    <property type="entry name" value="SET_dom_sf"/>
</dbReference>
<reference evidence="3" key="2">
    <citation type="submission" date="2023-06" db="EMBL/GenBank/DDBJ databases">
        <authorList>
            <consortium name="Lawrence Berkeley National Laboratory"/>
            <person name="Haridas S."/>
            <person name="Hensen N."/>
            <person name="Bonometti L."/>
            <person name="Westerberg I."/>
            <person name="Brannstrom I.O."/>
            <person name="Guillou S."/>
            <person name="Cros-Aarteil S."/>
            <person name="Calhoun S."/>
            <person name="Kuo A."/>
            <person name="Mondo S."/>
            <person name="Pangilinan J."/>
            <person name="Riley R."/>
            <person name="Labutti K."/>
            <person name="Andreopoulos B."/>
            <person name="Lipzen A."/>
            <person name="Chen C."/>
            <person name="Yanf M."/>
            <person name="Daum C."/>
            <person name="Ng V."/>
            <person name="Clum A."/>
            <person name="Steindorff A."/>
            <person name="Ohm R."/>
            <person name="Martin F."/>
            <person name="Silar P."/>
            <person name="Natvig D."/>
            <person name="Lalanne C."/>
            <person name="Gautier V."/>
            <person name="Ament-Velasquez S.L."/>
            <person name="Kruys A."/>
            <person name="Hutchinson M.I."/>
            <person name="Powell A.J."/>
            <person name="Barry K."/>
            <person name="Miller A.N."/>
            <person name="Grigoriev I.V."/>
            <person name="Debuchy R."/>
            <person name="Gladieux P."/>
            <person name="Thoren M.H."/>
            <person name="Johannesson H."/>
        </authorList>
    </citation>
    <scope>NUCLEOTIDE SEQUENCE</scope>
    <source>
        <strain evidence="3">CBS 314.62</strain>
    </source>
</reference>
<dbReference type="GO" id="GO:0005634">
    <property type="term" value="C:nucleus"/>
    <property type="evidence" value="ECO:0007669"/>
    <property type="project" value="TreeGrafter"/>
</dbReference>
<dbReference type="PANTHER" id="PTHR12197:SF251">
    <property type="entry name" value="EG:BACR7C10.4 PROTEIN"/>
    <property type="match status" value="1"/>
</dbReference>
<accession>A0AAE1CCL5</accession>
<dbReference type="Gene3D" id="2.170.270.10">
    <property type="entry name" value="SET domain"/>
    <property type="match status" value="1"/>
</dbReference>
<dbReference type="PANTHER" id="PTHR12197">
    <property type="entry name" value="HISTONE-LYSINE N-METHYLTRANSFERASE SMYD"/>
    <property type="match status" value="1"/>
</dbReference>
<dbReference type="AlphaFoldDB" id="A0AAE1CCL5"/>
<dbReference type="EMBL" id="JAULSO010000002">
    <property type="protein sequence ID" value="KAK3688651.1"/>
    <property type="molecule type" value="Genomic_DNA"/>
</dbReference>
<sequence>MDNQHQALDNLNSDDQLSDNDGPDDEALDSDVDPEELYPEHLPGYPDPGTGDPANPYTHYPVAPNSRYPREPIHTDQRVCRAVLGLALASVPLRISESGLSGSGLFVDAEDTAWYDFHEDECEYLRENPMMNGRFMILYRIIRKMNRKRILRILANAIVFLETHYDDYGQTPVLLNDIRSMGAQVSIMINLGINLELACRMVPLMRANHIPIRMASSQNVYGAAFDFVSATINHSCDPNAFLFFEGNQIRVRSLKKIGAGEELTISYMPEYLCMIRALVEKDRTTLDDFLRAQVDMDNLLHNTRGAAGFPAMHAPEFSDWSYVRNTLMDLATRPMLTGIWPPHIEPVPSTFMELGNMLVARGHETMAFTMECLVKYAEQDPDSPQVCLEAAKWFGIDTEYYTYIRDMFNIAMKRRKIVHAPDPAEFEKEFTVAQDKFLKWADIPTALGIRLTS</sequence>
<gene>
    <name evidence="3" type="ORF">B0T22DRAFT_512293</name>
</gene>
<feature type="compositionally biased region" description="Acidic residues" evidence="1">
    <location>
        <begin position="16"/>
        <end position="37"/>
    </location>
</feature>
<dbReference type="Proteomes" id="UP001270362">
    <property type="component" value="Unassembled WGS sequence"/>
</dbReference>